<evidence type="ECO:0000313" key="1">
    <source>
        <dbReference type="EMBL" id="KAI4816296.1"/>
    </source>
</evidence>
<comment type="caution">
    <text evidence="1">The sequence shown here is derived from an EMBL/GenBank/DDBJ whole genome shotgun (WGS) entry which is preliminary data.</text>
</comment>
<sequence length="30" mass="3468">MICSLCKWFHSSTNRSSQHALMETSQRQGL</sequence>
<name>A0ACB9WSU4_CHAAC</name>
<keyword evidence="2" id="KW-1185">Reference proteome</keyword>
<gene>
    <name evidence="1" type="ORF">KUCAC02_008626</name>
</gene>
<accession>A0ACB9WSU4</accession>
<reference evidence="1" key="1">
    <citation type="submission" date="2022-05" db="EMBL/GenBank/DDBJ databases">
        <title>Chromosome-level genome of Chaenocephalus aceratus.</title>
        <authorList>
            <person name="Park H."/>
        </authorList>
    </citation>
    <scope>NUCLEOTIDE SEQUENCE</scope>
    <source>
        <strain evidence="1">KU_202001</strain>
    </source>
</reference>
<evidence type="ECO:0000313" key="2">
    <source>
        <dbReference type="Proteomes" id="UP001057452"/>
    </source>
</evidence>
<organism evidence="1 2">
    <name type="scientific">Chaenocephalus aceratus</name>
    <name type="common">Blackfin icefish</name>
    <name type="synonym">Chaenichthys aceratus</name>
    <dbReference type="NCBI Taxonomy" id="36190"/>
    <lineage>
        <taxon>Eukaryota</taxon>
        <taxon>Metazoa</taxon>
        <taxon>Chordata</taxon>
        <taxon>Craniata</taxon>
        <taxon>Vertebrata</taxon>
        <taxon>Euteleostomi</taxon>
        <taxon>Actinopterygii</taxon>
        <taxon>Neopterygii</taxon>
        <taxon>Teleostei</taxon>
        <taxon>Neoteleostei</taxon>
        <taxon>Acanthomorphata</taxon>
        <taxon>Eupercaria</taxon>
        <taxon>Perciformes</taxon>
        <taxon>Notothenioidei</taxon>
        <taxon>Channichthyidae</taxon>
        <taxon>Chaenocephalus</taxon>
    </lineage>
</organism>
<proteinExistence type="predicted"/>
<protein>
    <submittedName>
        <fullName evidence="1">Uncharacterized protein</fullName>
    </submittedName>
</protein>
<dbReference type="Proteomes" id="UP001057452">
    <property type="component" value="Chromosome 12"/>
</dbReference>
<dbReference type="EMBL" id="CM043796">
    <property type="protein sequence ID" value="KAI4816296.1"/>
    <property type="molecule type" value="Genomic_DNA"/>
</dbReference>